<name>A0ABW4TY73_9SPHN</name>
<sequence>MAATSPTPAACASETTQIAFERLDSGQATLERAGVMFRAAETLVSIVRDALRQDGDAAFVVAAACRELSDAICLIEEGADRLEAAAQDVRAADTRTGGSF</sequence>
<dbReference type="RefSeq" id="WP_380928860.1">
    <property type="nucleotide sequence ID" value="NZ_JBHUGS010000002.1"/>
</dbReference>
<accession>A0ABW4TY73</accession>
<keyword evidence="2" id="KW-1185">Reference proteome</keyword>
<organism evidence="1 2">
    <name type="scientific">Sphingomonas arantia</name>
    <dbReference type="NCBI Taxonomy" id="1460676"/>
    <lineage>
        <taxon>Bacteria</taxon>
        <taxon>Pseudomonadati</taxon>
        <taxon>Pseudomonadota</taxon>
        <taxon>Alphaproteobacteria</taxon>
        <taxon>Sphingomonadales</taxon>
        <taxon>Sphingomonadaceae</taxon>
        <taxon>Sphingomonas</taxon>
    </lineage>
</organism>
<proteinExistence type="predicted"/>
<gene>
    <name evidence="1" type="ORF">ACFSGX_07795</name>
</gene>
<comment type="caution">
    <text evidence="1">The sequence shown here is derived from an EMBL/GenBank/DDBJ whole genome shotgun (WGS) entry which is preliminary data.</text>
</comment>
<evidence type="ECO:0008006" key="3">
    <source>
        <dbReference type="Google" id="ProtNLM"/>
    </source>
</evidence>
<dbReference type="Proteomes" id="UP001597400">
    <property type="component" value="Unassembled WGS sequence"/>
</dbReference>
<protein>
    <recommendedName>
        <fullName evidence="3">Chemotaxis protein</fullName>
    </recommendedName>
</protein>
<evidence type="ECO:0000313" key="1">
    <source>
        <dbReference type="EMBL" id="MFD1950667.1"/>
    </source>
</evidence>
<dbReference type="EMBL" id="JBHUGS010000002">
    <property type="protein sequence ID" value="MFD1950667.1"/>
    <property type="molecule type" value="Genomic_DNA"/>
</dbReference>
<reference evidence="2" key="1">
    <citation type="journal article" date="2019" name="Int. J. Syst. Evol. Microbiol.">
        <title>The Global Catalogue of Microorganisms (GCM) 10K type strain sequencing project: providing services to taxonomists for standard genome sequencing and annotation.</title>
        <authorList>
            <consortium name="The Broad Institute Genomics Platform"/>
            <consortium name="The Broad Institute Genome Sequencing Center for Infectious Disease"/>
            <person name="Wu L."/>
            <person name="Ma J."/>
        </authorList>
    </citation>
    <scope>NUCLEOTIDE SEQUENCE [LARGE SCALE GENOMIC DNA]</scope>
    <source>
        <strain evidence="2">CGMCC 1.12702</strain>
    </source>
</reference>
<evidence type="ECO:0000313" key="2">
    <source>
        <dbReference type="Proteomes" id="UP001597400"/>
    </source>
</evidence>